<dbReference type="AlphaFoldDB" id="A0A3B1C1R3"/>
<dbReference type="Pfam" id="PF01584">
    <property type="entry name" value="CheW"/>
    <property type="match status" value="1"/>
</dbReference>
<dbReference type="Gene3D" id="2.40.50.180">
    <property type="entry name" value="CheA-289, Domain 4"/>
    <property type="match status" value="1"/>
</dbReference>
<dbReference type="InterPro" id="IPR036061">
    <property type="entry name" value="CheW-like_dom_sf"/>
</dbReference>
<reference evidence="2" key="1">
    <citation type="submission" date="2018-06" db="EMBL/GenBank/DDBJ databases">
        <authorList>
            <person name="Zhirakovskaya E."/>
        </authorList>
    </citation>
    <scope>NUCLEOTIDE SEQUENCE</scope>
</reference>
<dbReference type="GO" id="GO:0006935">
    <property type="term" value="P:chemotaxis"/>
    <property type="evidence" value="ECO:0007669"/>
    <property type="project" value="InterPro"/>
</dbReference>
<proteinExistence type="predicted"/>
<dbReference type="InterPro" id="IPR002545">
    <property type="entry name" value="CheW-lke_dom"/>
</dbReference>
<dbReference type="InterPro" id="IPR014506">
    <property type="entry name" value="UCP020479_CheW"/>
</dbReference>
<protein>
    <recommendedName>
        <fullName evidence="1">CheW-like domain-containing protein</fullName>
    </recommendedName>
</protein>
<dbReference type="SMART" id="SM00260">
    <property type="entry name" value="CheW"/>
    <property type="match status" value="1"/>
</dbReference>
<dbReference type="PROSITE" id="PS50851">
    <property type="entry name" value="CHEW"/>
    <property type="match status" value="1"/>
</dbReference>
<dbReference type="EMBL" id="UOFX01000078">
    <property type="protein sequence ID" value="VAX10847.1"/>
    <property type="molecule type" value="Genomic_DNA"/>
</dbReference>
<feature type="domain" description="CheW-like" evidence="1">
    <location>
        <begin position="70"/>
        <end position="208"/>
    </location>
</feature>
<dbReference type="SUPFAM" id="SSF50341">
    <property type="entry name" value="CheW-like"/>
    <property type="match status" value="1"/>
</dbReference>
<evidence type="ECO:0000259" key="1">
    <source>
        <dbReference type="PROSITE" id="PS50851"/>
    </source>
</evidence>
<dbReference type="Gene3D" id="2.30.30.40">
    <property type="entry name" value="SH3 Domains"/>
    <property type="match status" value="1"/>
</dbReference>
<accession>A0A3B1C1R3</accession>
<gene>
    <name evidence="2" type="ORF">MNBD_GAMMA26-766</name>
</gene>
<sequence>MIDREKKREVQLSEPDQVVAQYLQSLLSEVEEYQEQVATVSPVLVQHEVKTETQQQQGPQPVIPEWARERFQCLLFEVNGLQLGVPLCELSGIAKGDMEITHLMGQPDWHKGMIEYRGNKVGMVDISGLVMPEQENIEDKGDKLSHVLIIGDGKWGLVCDRLFSPVTLEPSEVHWSCRHENRPWLAGTLPDQLCILLDVDILLTMIRHE</sequence>
<dbReference type="PIRSF" id="PIRSF020479">
    <property type="entry name" value="UCP020479_CheW"/>
    <property type="match status" value="1"/>
</dbReference>
<dbReference type="GO" id="GO:0007165">
    <property type="term" value="P:signal transduction"/>
    <property type="evidence" value="ECO:0007669"/>
    <property type="project" value="InterPro"/>
</dbReference>
<evidence type="ECO:0000313" key="2">
    <source>
        <dbReference type="EMBL" id="VAX10847.1"/>
    </source>
</evidence>
<name>A0A3B1C1R3_9ZZZZ</name>
<organism evidence="2">
    <name type="scientific">hydrothermal vent metagenome</name>
    <dbReference type="NCBI Taxonomy" id="652676"/>
    <lineage>
        <taxon>unclassified sequences</taxon>
        <taxon>metagenomes</taxon>
        <taxon>ecological metagenomes</taxon>
    </lineage>
</organism>